<sequence length="251" mass="27877">MMNRFALVVSLGLLLALSGCGSVPDDQVSQDDVNDPLESFNRAMWALNYDYLDPYIARPISLTYVQYTPTVVRRGVANVLSNLDEPSSMVNNILMGNGAKAVDHFNRFWINSTFGLLGLFDIASEAGITKHDEKSFGDAIGHYGVGKGPYLMIPGYGPYVVREVGDSVDGLYAPLTYLNFWASMGKWALEGMEKRAALVNQEALLESSPDAYLFSRAAYLQRRDFTAEVENTDKVDEAEEDYLDSYLEEGF</sequence>
<feature type="chain" id="PRO_5026281953" evidence="3">
    <location>
        <begin position="22"/>
        <end position="251"/>
    </location>
</feature>
<evidence type="ECO:0000256" key="3">
    <source>
        <dbReference type="SAM" id="SignalP"/>
    </source>
</evidence>
<dbReference type="KEGG" id="vzi:G5S32_10220"/>
<evidence type="ECO:0000256" key="2">
    <source>
        <dbReference type="ARBA" id="ARBA00022729"/>
    </source>
</evidence>
<organism evidence="4 5">
    <name type="scientific">Vibrio ziniensis</name>
    <dbReference type="NCBI Taxonomy" id="2711221"/>
    <lineage>
        <taxon>Bacteria</taxon>
        <taxon>Pseudomonadati</taxon>
        <taxon>Pseudomonadota</taxon>
        <taxon>Gammaproteobacteria</taxon>
        <taxon>Vibrionales</taxon>
        <taxon>Vibrionaceae</taxon>
        <taxon>Vibrio</taxon>
    </lineage>
</organism>
<proteinExistence type="inferred from homology"/>
<dbReference type="PRINTS" id="PR01805">
    <property type="entry name" value="VACJLIPOPROT"/>
</dbReference>
<protein>
    <submittedName>
        <fullName evidence="4">VacJ family lipoprotein</fullName>
    </submittedName>
</protein>
<evidence type="ECO:0000256" key="1">
    <source>
        <dbReference type="ARBA" id="ARBA00010634"/>
    </source>
</evidence>
<keyword evidence="2 3" id="KW-0732">Signal</keyword>
<dbReference type="Pfam" id="PF04333">
    <property type="entry name" value="MlaA"/>
    <property type="match status" value="1"/>
</dbReference>
<name>A0A6G7CJX2_9VIBR</name>
<evidence type="ECO:0000313" key="5">
    <source>
        <dbReference type="Proteomes" id="UP000503003"/>
    </source>
</evidence>
<gene>
    <name evidence="4" type="ORF">G5S32_10220</name>
</gene>
<dbReference type="InterPro" id="IPR007428">
    <property type="entry name" value="MlaA"/>
</dbReference>
<dbReference type="PROSITE" id="PS51257">
    <property type="entry name" value="PROKAR_LIPOPROTEIN"/>
    <property type="match status" value="1"/>
</dbReference>
<dbReference type="PANTHER" id="PTHR30035:SF3">
    <property type="entry name" value="INTERMEMBRANE PHOSPHOLIPID TRANSPORT SYSTEM LIPOPROTEIN MLAA"/>
    <property type="match status" value="1"/>
</dbReference>
<evidence type="ECO:0000313" key="4">
    <source>
        <dbReference type="EMBL" id="QIH42346.1"/>
    </source>
</evidence>
<keyword evidence="4" id="KW-0449">Lipoprotein</keyword>
<dbReference type="AlphaFoldDB" id="A0A6G7CJX2"/>
<feature type="signal peptide" evidence="3">
    <location>
        <begin position="1"/>
        <end position="21"/>
    </location>
</feature>
<dbReference type="GO" id="GO:0120010">
    <property type="term" value="P:intermembrane phospholipid transfer"/>
    <property type="evidence" value="ECO:0007669"/>
    <property type="project" value="TreeGrafter"/>
</dbReference>
<dbReference type="PANTHER" id="PTHR30035">
    <property type="entry name" value="LIPOPROTEIN VACJ-RELATED"/>
    <property type="match status" value="1"/>
</dbReference>
<dbReference type="Proteomes" id="UP000503003">
    <property type="component" value="Chromosome 1"/>
</dbReference>
<dbReference type="EMBL" id="CP049331">
    <property type="protein sequence ID" value="QIH42346.1"/>
    <property type="molecule type" value="Genomic_DNA"/>
</dbReference>
<dbReference type="GO" id="GO:0016020">
    <property type="term" value="C:membrane"/>
    <property type="evidence" value="ECO:0007669"/>
    <property type="project" value="InterPro"/>
</dbReference>
<comment type="similarity">
    <text evidence="1">Belongs to the MlaA family.</text>
</comment>
<keyword evidence="5" id="KW-1185">Reference proteome</keyword>
<dbReference type="RefSeq" id="WP_165311917.1">
    <property type="nucleotide sequence ID" value="NZ_CP049331.1"/>
</dbReference>
<reference evidence="4 5" key="1">
    <citation type="submission" date="2020-02" db="EMBL/GenBank/DDBJ databases">
        <title>A complete genome of a marine bacterium Vibrio sp. ZWAL4003 isolated from the mangrove sediment with the ability to degrade polysaccharides.</title>
        <authorList>
            <person name="Wu J."/>
            <person name="Qu W."/>
            <person name="Zeng R."/>
        </authorList>
    </citation>
    <scope>NUCLEOTIDE SEQUENCE [LARGE SCALE GENOMIC DNA]</scope>
    <source>
        <strain evidence="4 5">ZWAL4003</strain>
    </source>
</reference>
<accession>A0A6G7CJX2</accession>